<proteinExistence type="predicted"/>
<organism evidence="1">
    <name type="scientific">Siphoviridae sp. ctcMb1</name>
    <dbReference type="NCBI Taxonomy" id="2827276"/>
    <lineage>
        <taxon>Viruses</taxon>
        <taxon>Duplodnaviria</taxon>
        <taxon>Heunggongvirae</taxon>
        <taxon>Uroviricota</taxon>
        <taxon>Caudoviricetes</taxon>
    </lineage>
</organism>
<name>A0A8S5R515_9CAUD</name>
<reference evidence="1" key="1">
    <citation type="journal article" date="2021" name="Proc. Natl. Acad. Sci. U.S.A.">
        <title>A Catalog of Tens of Thousands of Viruses from Human Metagenomes Reveals Hidden Associations with Chronic Diseases.</title>
        <authorList>
            <person name="Tisza M.J."/>
            <person name="Buck C.B."/>
        </authorList>
    </citation>
    <scope>NUCLEOTIDE SEQUENCE</scope>
    <source>
        <strain evidence="1">CtcMb1</strain>
    </source>
</reference>
<sequence>MTENTAKFAGGSFVQAKYSDLIDPKPQDNRTCEEITAEVVKRCGLVVKHESI</sequence>
<accession>A0A8S5R515</accession>
<protein>
    <submittedName>
        <fullName evidence="1">Uncharacterized protein</fullName>
    </submittedName>
</protein>
<dbReference type="EMBL" id="BK015811">
    <property type="protein sequence ID" value="DAE26203.1"/>
    <property type="molecule type" value="Genomic_DNA"/>
</dbReference>
<evidence type="ECO:0000313" key="1">
    <source>
        <dbReference type="EMBL" id="DAE26203.1"/>
    </source>
</evidence>